<sequence>MGIGGPMELRDEAQTMSLDGRSGGERIPGLTDEQARRVAYFSLAPNLLITLQPDYVMTHRLTPLSPGRTVVECSWLFPEHVAARPDFDPSFASDFWDITNEQDLAACESVYRGMHSEGFRPGPFDEREDAVRAFQAQVAEAYLTGRWGKAKVNTMGTGDLADAGAGT</sequence>
<evidence type="ECO:0000313" key="3">
    <source>
        <dbReference type="Proteomes" id="UP001550210"/>
    </source>
</evidence>
<evidence type="ECO:0000259" key="1">
    <source>
        <dbReference type="Pfam" id="PF00848"/>
    </source>
</evidence>
<dbReference type="RefSeq" id="WP_355400535.1">
    <property type="nucleotide sequence ID" value="NZ_JBEXPZ010000041.1"/>
</dbReference>
<keyword evidence="3" id="KW-1185">Reference proteome</keyword>
<dbReference type="Pfam" id="PF00848">
    <property type="entry name" value="Ring_hydroxyl_A"/>
    <property type="match status" value="1"/>
</dbReference>
<name>A0ABV2V6D1_9ACTN</name>
<gene>
    <name evidence="2" type="ORF">ABZZ21_29235</name>
</gene>
<proteinExistence type="predicted"/>
<dbReference type="EMBL" id="JBEXPZ010000041">
    <property type="protein sequence ID" value="MET9848555.1"/>
    <property type="molecule type" value="Genomic_DNA"/>
</dbReference>
<protein>
    <submittedName>
        <fullName evidence="2">SRPBCC family protein</fullName>
    </submittedName>
</protein>
<dbReference type="Proteomes" id="UP001550210">
    <property type="component" value="Unassembled WGS sequence"/>
</dbReference>
<feature type="domain" description="Aromatic-ring-hydroxylating dioxygenase alpha subunit C-terminal" evidence="1">
    <location>
        <begin position="5"/>
        <end position="142"/>
    </location>
</feature>
<dbReference type="InterPro" id="IPR015879">
    <property type="entry name" value="Ring_hydroxy_dOase_asu_C_dom"/>
</dbReference>
<reference evidence="2 3" key="1">
    <citation type="submission" date="2024-06" db="EMBL/GenBank/DDBJ databases">
        <title>The Natural Products Discovery Center: Release of the First 8490 Sequenced Strains for Exploring Actinobacteria Biosynthetic Diversity.</title>
        <authorList>
            <person name="Kalkreuter E."/>
            <person name="Kautsar S.A."/>
            <person name="Yang D."/>
            <person name="Bader C.D."/>
            <person name="Teijaro C.N."/>
            <person name="Fluegel L."/>
            <person name="Davis C.M."/>
            <person name="Simpson J.R."/>
            <person name="Lauterbach L."/>
            <person name="Steele A.D."/>
            <person name="Gui C."/>
            <person name="Meng S."/>
            <person name="Li G."/>
            <person name="Viehrig K."/>
            <person name="Ye F."/>
            <person name="Su P."/>
            <person name="Kiefer A.F."/>
            <person name="Nichols A."/>
            <person name="Cepeda A.J."/>
            <person name="Yan W."/>
            <person name="Fan B."/>
            <person name="Jiang Y."/>
            <person name="Adhikari A."/>
            <person name="Zheng C.-J."/>
            <person name="Schuster L."/>
            <person name="Cowan T.M."/>
            <person name="Smanski M.J."/>
            <person name="Chevrette M.G."/>
            <person name="De Carvalho L.P.S."/>
            <person name="Shen B."/>
        </authorList>
    </citation>
    <scope>NUCLEOTIDE SEQUENCE [LARGE SCALE GENOMIC DNA]</scope>
    <source>
        <strain evidence="2 3">NPDC006434</strain>
    </source>
</reference>
<accession>A0ABV2V6D1</accession>
<dbReference type="SUPFAM" id="SSF55961">
    <property type="entry name" value="Bet v1-like"/>
    <property type="match status" value="1"/>
</dbReference>
<comment type="caution">
    <text evidence="2">The sequence shown here is derived from an EMBL/GenBank/DDBJ whole genome shotgun (WGS) entry which is preliminary data.</text>
</comment>
<organism evidence="2 3">
    <name type="scientific">Streptomyces ossamyceticus</name>
    <dbReference type="NCBI Taxonomy" id="249581"/>
    <lineage>
        <taxon>Bacteria</taxon>
        <taxon>Bacillati</taxon>
        <taxon>Actinomycetota</taxon>
        <taxon>Actinomycetes</taxon>
        <taxon>Kitasatosporales</taxon>
        <taxon>Streptomycetaceae</taxon>
        <taxon>Streptomyces</taxon>
    </lineage>
</organism>
<evidence type="ECO:0000313" key="2">
    <source>
        <dbReference type="EMBL" id="MET9848555.1"/>
    </source>
</evidence>
<dbReference type="Gene3D" id="3.90.380.10">
    <property type="entry name" value="Naphthalene 1,2-dioxygenase Alpha Subunit, Chain A, domain 1"/>
    <property type="match status" value="1"/>
</dbReference>